<evidence type="ECO:0000256" key="1">
    <source>
        <dbReference type="SAM" id="Phobius"/>
    </source>
</evidence>
<evidence type="ECO:0000313" key="2">
    <source>
        <dbReference type="EMBL" id="WGF92902.1"/>
    </source>
</evidence>
<feature type="transmembrane region" description="Helical" evidence="1">
    <location>
        <begin position="84"/>
        <end position="105"/>
    </location>
</feature>
<dbReference type="EMBL" id="CP122379">
    <property type="protein sequence ID" value="WGF92902.1"/>
    <property type="molecule type" value="Genomic_DNA"/>
</dbReference>
<dbReference type="Proteomes" id="UP001238523">
    <property type="component" value="Chromosome"/>
</dbReference>
<organism evidence="2 3">
    <name type="scientific">Aequorivita marisscotiae</name>
    <dbReference type="NCBI Taxonomy" id="3040348"/>
    <lineage>
        <taxon>Bacteria</taxon>
        <taxon>Pseudomonadati</taxon>
        <taxon>Bacteroidota</taxon>
        <taxon>Flavobacteriia</taxon>
        <taxon>Flavobacteriales</taxon>
        <taxon>Flavobacteriaceae</taxon>
        <taxon>Aequorivita</taxon>
    </lineage>
</organism>
<dbReference type="Pfam" id="PF19700">
    <property type="entry name" value="DUF6198"/>
    <property type="match status" value="1"/>
</dbReference>
<name>A0ABY8KYC7_9FLAO</name>
<feature type="transmembrane region" description="Helical" evidence="1">
    <location>
        <begin position="57"/>
        <end position="77"/>
    </location>
</feature>
<keyword evidence="1" id="KW-0472">Membrane</keyword>
<dbReference type="PANTHER" id="PTHR40078">
    <property type="entry name" value="INTEGRAL MEMBRANE PROTEIN-RELATED"/>
    <property type="match status" value="1"/>
</dbReference>
<gene>
    <name evidence="2" type="ORF">QCQ61_01610</name>
</gene>
<proteinExistence type="predicted"/>
<protein>
    <recommendedName>
        <fullName evidence="4">YitT family protein</fullName>
    </recommendedName>
</protein>
<evidence type="ECO:0008006" key="4">
    <source>
        <dbReference type="Google" id="ProtNLM"/>
    </source>
</evidence>
<dbReference type="PANTHER" id="PTHR40078:SF1">
    <property type="entry name" value="INTEGRAL MEMBRANE PROTEIN"/>
    <property type="match status" value="1"/>
</dbReference>
<dbReference type="InterPro" id="IPR038750">
    <property type="entry name" value="YczE/YyaS-like"/>
</dbReference>
<sequence length="223" mass="24856">MKTQASKVWRHNSIRYAFFFLGLIFFGLGVAVSVKVKHLGLHPWDVLNVALFEHFGFSIGTWSIVVGLLLIGISLLVSKKYINIGTFLNALLIGPIMDFFLWIDILPDASYNWTDYLILLVGIVLIGLGGGLYVSGGVGAGPRDGFMLSISERTRLSVSKARILVESLVLVIGFLLGGPVFWVTFIYTFILSPIFQFSLKFFTRLRSKLDGVNDQPDMARNKF</sequence>
<accession>A0ABY8KYC7</accession>
<feature type="transmembrane region" description="Helical" evidence="1">
    <location>
        <begin position="117"/>
        <end position="140"/>
    </location>
</feature>
<keyword evidence="1" id="KW-1133">Transmembrane helix</keyword>
<keyword evidence="3" id="KW-1185">Reference proteome</keyword>
<evidence type="ECO:0000313" key="3">
    <source>
        <dbReference type="Proteomes" id="UP001238523"/>
    </source>
</evidence>
<keyword evidence="1" id="KW-0812">Transmembrane</keyword>
<reference evidence="2 3" key="1">
    <citation type="submission" date="2023-04" db="EMBL/GenBank/DDBJ databases">
        <title>Taxonomic identification of the Arctic strain Aequorivita sp. nov. and transcriptomic analysis in response to temperature stress.</title>
        <authorList>
            <person name="Liu W."/>
            <person name="Cong B."/>
            <person name="Lin J."/>
        </authorList>
    </citation>
    <scope>NUCLEOTIDE SEQUENCE [LARGE SCALE GENOMIC DNA]</scope>
    <source>
        <strain evidence="2 3">Ant34-E75</strain>
    </source>
</reference>
<dbReference type="RefSeq" id="WP_279448975.1">
    <property type="nucleotide sequence ID" value="NZ_CP122379.1"/>
</dbReference>